<dbReference type="Pfam" id="PF02911">
    <property type="entry name" value="Formyl_trans_C"/>
    <property type="match status" value="1"/>
</dbReference>
<keyword evidence="4" id="KW-0648">Protein biosynthesis</keyword>
<reference evidence="7" key="1">
    <citation type="submission" date="2022-07" db="EMBL/GenBank/DDBJ databases">
        <title>Phylogenomic reconstructions and comparative analyses of Kickxellomycotina fungi.</title>
        <authorList>
            <person name="Reynolds N.K."/>
            <person name="Stajich J.E."/>
            <person name="Barry K."/>
            <person name="Grigoriev I.V."/>
            <person name="Crous P."/>
            <person name="Smith M.E."/>
        </authorList>
    </citation>
    <scope>NUCLEOTIDE SEQUENCE</scope>
    <source>
        <strain evidence="7">NBRC 32514</strain>
    </source>
</reference>
<evidence type="ECO:0000256" key="1">
    <source>
        <dbReference type="ARBA" id="ARBA00010699"/>
    </source>
</evidence>
<dbReference type="GO" id="GO:0005739">
    <property type="term" value="C:mitochondrion"/>
    <property type="evidence" value="ECO:0007669"/>
    <property type="project" value="TreeGrafter"/>
</dbReference>
<evidence type="ECO:0000256" key="4">
    <source>
        <dbReference type="ARBA" id="ARBA00022917"/>
    </source>
</evidence>
<feature type="domain" description="Formyl transferase N-terminal" evidence="5">
    <location>
        <begin position="133"/>
        <end position="221"/>
    </location>
</feature>
<evidence type="ECO:0000313" key="7">
    <source>
        <dbReference type="EMBL" id="KAJ1723551.1"/>
    </source>
</evidence>
<dbReference type="PANTHER" id="PTHR11138">
    <property type="entry name" value="METHIONYL-TRNA FORMYLTRANSFERASE"/>
    <property type="match status" value="1"/>
</dbReference>
<dbReference type="EMBL" id="JANBOJ010000062">
    <property type="protein sequence ID" value="KAJ1723551.1"/>
    <property type="molecule type" value="Genomic_DNA"/>
</dbReference>
<dbReference type="Gene3D" id="3.40.50.12230">
    <property type="match status" value="1"/>
</dbReference>
<keyword evidence="8" id="KW-1185">Reference proteome</keyword>
<dbReference type="InterPro" id="IPR036477">
    <property type="entry name" value="Formyl_transf_N_sf"/>
</dbReference>
<dbReference type="PANTHER" id="PTHR11138:SF5">
    <property type="entry name" value="METHIONYL-TRNA FORMYLTRANSFERASE, MITOCHONDRIAL"/>
    <property type="match status" value="1"/>
</dbReference>
<organism evidence="7 8">
    <name type="scientific">Coemansia erecta</name>
    <dbReference type="NCBI Taxonomy" id="147472"/>
    <lineage>
        <taxon>Eukaryota</taxon>
        <taxon>Fungi</taxon>
        <taxon>Fungi incertae sedis</taxon>
        <taxon>Zoopagomycota</taxon>
        <taxon>Kickxellomycotina</taxon>
        <taxon>Kickxellomycetes</taxon>
        <taxon>Kickxellales</taxon>
        <taxon>Kickxellaceae</taxon>
        <taxon>Coemansia</taxon>
    </lineage>
</organism>
<evidence type="ECO:0000256" key="3">
    <source>
        <dbReference type="ARBA" id="ARBA00022679"/>
    </source>
</evidence>
<comment type="caution">
    <text evidence="7">The sequence shown here is derived from an EMBL/GenBank/DDBJ whole genome shotgun (WGS) entry which is preliminary data.</text>
</comment>
<gene>
    <name evidence="7" type="primary">FMT1</name>
    <name evidence="7" type="ORF">LPJ53_002120</name>
</gene>
<keyword evidence="3 7" id="KW-0808">Transferase</keyword>
<name>A0A9W8CTD1_9FUNG</name>
<dbReference type="OrthoDB" id="10268103at2759"/>
<comment type="similarity">
    <text evidence="1">Belongs to the Fmt family.</text>
</comment>
<evidence type="ECO:0000256" key="2">
    <source>
        <dbReference type="ARBA" id="ARBA00012261"/>
    </source>
</evidence>
<dbReference type="InterPro" id="IPR002376">
    <property type="entry name" value="Formyl_transf_N"/>
</dbReference>
<dbReference type="CDD" id="cd08646">
    <property type="entry name" value="FMT_core_Met-tRNA-FMT_N"/>
    <property type="match status" value="1"/>
</dbReference>
<dbReference type="GO" id="GO:0004479">
    <property type="term" value="F:methionyl-tRNA formyltransferase activity"/>
    <property type="evidence" value="ECO:0007669"/>
    <property type="project" value="UniProtKB-EC"/>
</dbReference>
<evidence type="ECO:0000259" key="5">
    <source>
        <dbReference type="Pfam" id="PF00551"/>
    </source>
</evidence>
<dbReference type="EC" id="2.1.2.9" evidence="2"/>
<accession>A0A9W8CTD1</accession>
<dbReference type="Pfam" id="PF00551">
    <property type="entry name" value="Formyl_trans_N"/>
    <property type="match status" value="1"/>
</dbReference>
<dbReference type="SUPFAM" id="SSF53328">
    <property type="entry name" value="Formyltransferase"/>
    <property type="match status" value="1"/>
</dbReference>
<dbReference type="AlphaFoldDB" id="A0A9W8CTD1"/>
<evidence type="ECO:0000313" key="8">
    <source>
        <dbReference type="Proteomes" id="UP001149813"/>
    </source>
</evidence>
<protein>
    <recommendedName>
        <fullName evidence="2">methionyl-tRNA formyltransferase</fullName>
        <ecNumber evidence="2">2.1.2.9</ecNumber>
    </recommendedName>
</protein>
<feature type="domain" description="Formyl transferase C-terminal" evidence="6">
    <location>
        <begin position="264"/>
        <end position="371"/>
    </location>
</feature>
<dbReference type="InterPro" id="IPR005793">
    <property type="entry name" value="Formyl_trans_C"/>
</dbReference>
<proteinExistence type="inferred from homology"/>
<sequence>MHGMIRVFHQRQQWIGGGSQRARSLWRGFSSSPASLGLKVLFFGTDDFAAKVLKALADNKRSDTPFISELAVVRPPTQLHSRKTSKGKPKVIWQAATTPVAARFHLKVHDAPQTFKGWVPPGTREGSTMATDPFDIGVVASFGKFISSRVIEGFPKGMINLHPSLLPQYRGPSPIQTAFLNGDKHTGLTIQELHPSVMDGGKILAQIPYEISDKAKYPDVALDLGKQGGALAVEVLGNLEKFRRQAREQDALQVTLTRLYTRFDQQITWETTNAEEILRKHRAFYMHEPVHTFLRVKNKHHAVQFLELTKVEPHMPPIRADYLDFPPGTVFFKKKVPYIELHCIDGSRIRVTRFKVSGKAERDTFQFAAGYYDKKRGSRFLSVGTDSKRPTPLFVYPAGYTRPVIEESWATGQYSEEAKKEAEGGPKKETE</sequence>
<dbReference type="Proteomes" id="UP001149813">
    <property type="component" value="Unassembled WGS sequence"/>
</dbReference>
<evidence type="ECO:0000259" key="6">
    <source>
        <dbReference type="Pfam" id="PF02911"/>
    </source>
</evidence>
<dbReference type="InterPro" id="IPR041711">
    <property type="entry name" value="Met-tRNA-FMT_N"/>
</dbReference>